<dbReference type="Proteomes" id="UP001487305">
    <property type="component" value="Unassembled WGS sequence"/>
</dbReference>
<evidence type="ECO:0000256" key="4">
    <source>
        <dbReference type="SAM" id="Phobius"/>
    </source>
</evidence>
<feature type="transmembrane region" description="Helical" evidence="4">
    <location>
        <begin position="344"/>
        <end position="364"/>
    </location>
</feature>
<dbReference type="Pfam" id="PF00196">
    <property type="entry name" value="GerE"/>
    <property type="match status" value="1"/>
</dbReference>
<keyword evidence="4" id="KW-0472">Membrane</keyword>
<feature type="transmembrane region" description="Helical" evidence="4">
    <location>
        <begin position="311"/>
        <end position="332"/>
    </location>
</feature>
<dbReference type="CDD" id="cd06170">
    <property type="entry name" value="LuxR_C_like"/>
    <property type="match status" value="1"/>
</dbReference>
<dbReference type="InterPro" id="IPR016032">
    <property type="entry name" value="Sig_transdc_resp-reg_C-effctor"/>
</dbReference>
<organism evidence="6 7">
    <name type="scientific">Raoultibacter massiliensis</name>
    <dbReference type="NCBI Taxonomy" id="1852371"/>
    <lineage>
        <taxon>Bacteria</taxon>
        <taxon>Bacillati</taxon>
        <taxon>Actinomycetota</taxon>
        <taxon>Coriobacteriia</taxon>
        <taxon>Eggerthellales</taxon>
        <taxon>Eggerthellaceae</taxon>
        <taxon>Raoultibacter</taxon>
    </lineage>
</organism>
<feature type="transmembrane region" description="Helical" evidence="4">
    <location>
        <begin position="249"/>
        <end position="268"/>
    </location>
</feature>
<dbReference type="PANTHER" id="PTHR44688:SF16">
    <property type="entry name" value="DNA-BINDING TRANSCRIPTIONAL ACTIVATOR DEVR_DOSR"/>
    <property type="match status" value="1"/>
</dbReference>
<dbReference type="SUPFAM" id="SSF46894">
    <property type="entry name" value="C-terminal effector domain of the bipartite response regulators"/>
    <property type="match status" value="1"/>
</dbReference>
<keyword evidence="2" id="KW-0238">DNA-binding</keyword>
<gene>
    <name evidence="6" type="ORF">AAA083_05400</name>
</gene>
<feature type="transmembrane region" description="Helical" evidence="4">
    <location>
        <begin position="64"/>
        <end position="87"/>
    </location>
</feature>
<sequence length="505" mass="54792">MHTDTEPKRADVQRGEAPGGRGGLFARWRNVFGIIGSIPFAFLGVGIYRAWLATFFRYEAFPTIGFADYAVFEGAIAVVSFALAFSARRIVPLWSNRTASAATAVSLVGGSALIVLDCFVLSTGAVKLVGLAFAGGGLGSLILMWAEFYGSLNPMRVALYHALAIMVGCVIKWVFMGMSAPYLAFFAIVLPLVSLVQVRLSMKRLPERDLPRKYDKAEGGAAFPWKPVLLMSACTFACGFGALPMQPLGFGNTIGVLLVTSLVLFGVLSESRWFNFDTIYQLAFPLSIIAFLFVAPSVSANAVVMTACYDAGYTMLSMFMMLVLSNITYRFGISAVWINGIERGIRYLVEIAGWALSATLPLVASSSVISGIYTAIALVMIVVFVVVLFTERGLSAKWGVSLHDGGGIDGAMSSSRLAMRVSDVSAKHDLTPREEEVLQLLARRESPSQIEKNLYVAHGTLKAHISHIYRKLGIHSREELFELLEGEDSRRRERDGDSPAIGSNG</sequence>
<comment type="caution">
    <text evidence="6">The sequence shown here is derived from an EMBL/GenBank/DDBJ whole genome shotgun (WGS) entry which is preliminary data.</text>
</comment>
<dbReference type="SMART" id="SM00421">
    <property type="entry name" value="HTH_LUXR"/>
    <property type="match status" value="1"/>
</dbReference>
<keyword evidence="3" id="KW-0804">Transcription</keyword>
<evidence type="ECO:0000313" key="7">
    <source>
        <dbReference type="Proteomes" id="UP001487305"/>
    </source>
</evidence>
<evidence type="ECO:0000259" key="5">
    <source>
        <dbReference type="PROSITE" id="PS50043"/>
    </source>
</evidence>
<feature type="transmembrane region" description="Helical" evidence="4">
    <location>
        <begin position="370"/>
        <end position="389"/>
    </location>
</feature>
<evidence type="ECO:0000313" key="6">
    <source>
        <dbReference type="EMBL" id="MEQ3362409.1"/>
    </source>
</evidence>
<evidence type="ECO:0000256" key="1">
    <source>
        <dbReference type="ARBA" id="ARBA00023015"/>
    </source>
</evidence>
<keyword evidence="1" id="KW-0805">Transcription regulation</keyword>
<feature type="transmembrane region" description="Helical" evidence="4">
    <location>
        <begin position="99"/>
        <end position="122"/>
    </location>
</feature>
<feature type="transmembrane region" description="Helical" evidence="4">
    <location>
        <begin position="223"/>
        <end position="243"/>
    </location>
</feature>
<feature type="transmembrane region" description="Helical" evidence="4">
    <location>
        <begin position="31"/>
        <end position="52"/>
    </location>
</feature>
<dbReference type="EMBL" id="JBBNOP010000003">
    <property type="protein sequence ID" value="MEQ3362409.1"/>
    <property type="molecule type" value="Genomic_DNA"/>
</dbReference>
<keyword evidence="4" id="KW-1133">Transmembrane helix</keyword>
<dbReference type="PROSITE" id="PS50043">
    <property type="entry name" value="HTH_LUXR_2"/>
    <property type="match status" value="1"/>
</dbReference>
<dbReference type="InterPro" id="IPR000792">
    <property type="entry name" value="Tscrpt_reg_LuxR_C"/>
</dbReference>
<evidence type="ECO:0000256" key="3">
    <source>
        <dbReference type="ARBA" id="ARBA00023163"/>
    </source>
</evidence>
<feature type="transmembrane region" description="Helical" evidence="4">
    <location>
        <begin position="128"/>
        <end position="146"/>
    </location>
</feature>
<evidence type="ECO:0000256" key="2">
    <source>
        <dbReference type="ARBA" id="ARBA00023125"/>
    </source>
</evidence>
<dbReference type="InterPro" id="IPR036388">
    <property type="entry name" value="WH-like_DNA-bd_sf"/>
</dbReference>
<feature type="transmembrane region" description="Helical" evidence="4">
    <location>
        <begin position="158"/>
        <end position="176"/>
    </location>
</feature>
<accession>A0ABV1JBF2</accession>
<keyword evidence="4" id="KW-0812">Transmembrane</keyword>
<feature type="transmembrane region" description="Helical" evidence="4">
    <location>
        <begin position="182"/>
        <end position="202"/>
    </location>
</feature>
<keyword evidence="7" id="KW-1185">Reference proteome</keyword>
<dbReference type="PRINTS" id="PR00038">
    <property type="entry name" value="HTHLUXR"/>
</dbReference>
<proteinExistence type="predicted"/>
<name>A0ABV1JBF2_9ACTN</name>
<feature type="transmembrane region" description="Helical" evidence="4">
    <location>
        <begin position="280"/>
        <end position="299"/>
    </location>
</feature>
<dbReference type="Gene3D" id="1.10.10.10">
    <property type="entry name" value="Winged helix-like DNA-binding domain superfamily/Winged helix DNA-binding domain"/>
    <property type="match status" value="1"/>
</dbReference>
<dbReference type="RefSeq" id="WP_349227243.1">
    <property type="nucleotide sequence ID" value="NZ_JBBNOP010000003.1"/>
</dbReference>
<dbReference type="PANTHER" id="PTHR44688">
    <property type="entry name" value="DNA-BINDING TRANSCRIPTIONAL ACTIVATOR DEVR_DOSR"/>
    <property type="match status" value="1"/>
</dbReference>
<feature type="domain" description="HTH luxR-type" evidence="5">
    <location>
        <begin position="423"/>
        <end position="488"/>
    </location>
</feature>
<reference evidence="6 7" key="1">
    <citation type="submission" date="2024-04" db="EMBL/GenBank/DDBJ databases">
        <title>Human intestinal bacterial collection.</title>
        <authorList>
            <person name="Pauvert C."/>
            <person name="Hitch T.C.A."/>
            <person name="Clavel T."/>
        </authorList>
    </citation>
    <scope>NUCLEOTIDE SEQUENCE [LARGE SCALE GENOMIC DNA]</scope>
    <source>
        <strain evidence="6 7">CLA-KB-H42</strain>
    </source>
</reference>
<protein>
    <submittedName>
        <fullName evidence="6">LuxR C-terminal-related transcriptional regulator</fullName>
    </submittedName>
</protein>